<dbReference type="Proteomes" id="UP000230821">
    <property type="component" value="Unassembled WGS sequence"/>
</dbReference>
<dbReference type="InterPro" id="IPR036526">
    <property type="entry name" value="C-N_Hydrolase_sf"/>
</dbReference>
<evidence type="ECO:0000313" key="4">
    <source>
        <dbReference type="Proteomes" id="UP000230821"/>
    </source>
</evidence>
<reference evidence="3 4" key="1">
    <citation type="submission" date="2017-10" db="EMBL/GenBank/DDBJ databases">
        <title>Novel microbial diversity and functional potential in the marine mammal oral microbiome.</title>
        <authorList>
            <person name="Dudek N.K."/>
            <person name="Sun C.L."/>
            <person name="Burstein D."/>
            <person name="Kantor R.S."/>
            <person name="Aliaga Goltsman D.S."/>
            <person name="Bik E.M."/>
            <person name="Thomas B.C."/>
            <person name="Banfield J.F."/>
            <person name="Relman D.A."/>
        </authorList>
    </citation>
    <scope>NUCLEOTIDE SEQUENCE [LARGE SCALE GENOMIC DNA]</scope>
    <source>
        <strain evidence="3">DOLJORAL78_47_16</strain>
    </source>
</reference>
<proteinExistence type="inferred from homology"/>
<gene>
    <name evidence="3" type="ORF">CSA56_11985</name>
</gene>
<dbReference type="InterPro" id="IPR001110">
    <property type="entry name" value="UPF0012_CS"/>
</dbReference>
<dbReference type="AlphaFoldDB" id="A0A2G6KCI9"/>
<feature type="domain" description="CN hydrolase" evidence="2">
    <location>
        <begin position="28"/>
        <end position="266"/>
    </location>
</feature>
<dbReference type="Gene3D" id="3.60.110.10">
    <property type="entry name" value="Carbon-nitrogen hydrolase"/>
    <property type="match status" value="1"/>
</dbReference>
<sequence length="286" mass="31693">MEKDLFTRTSLCLCGEKSSLRHKRMITMKIALAQMGAGKEPAENLKRAEQYAADASQQGTKLLIFPEMFMALPPKNSPLSAIAEPLDGPFVTILAKIAQKHTLHIVAGIWEKIPGEERVYNTVLLLSADGAILTFYRKLHLFDALQVQESRTIKPGEALPLVASVNEFTCGMAICYDLRFPELFRHLALQGANVLLIPSAWYAGSVKEEHWLTLLRARAIENTCYVVGVNQTGSAFCGRSVVFDPFGVPVVDAGEEERLLLAELHAKRVADVREKLPALQHIRSDL</sequence>
<dbReference type="CDD" id="cd07581">
    <property type="entry name" value="nitrilase_3"/>
    <property type="match status" value="1"/>
</dbReference>
<evidence type="ECO:0000313" key="3">
    <source>
        <dbReference type="EMBL" id="PIE33393.1"/>
    </source>
</evidence>
<dbReference type="SUPFAM" id="SSF56317">
    <property type="entry name" value="Carbon-nitrogen hydrolase"/>
    <property type="match status" value="1"/>
</dbReference>
<dbReference type="PANTHER" id="PTHR23088">
    <property type="entry name" value="NITRILASE-RELATED"/>
    <property type="match status" value="1"/>
</dbReference>
<dbReference type="PANTHER" id="PTHR23088:SF27">
    <property type="entry name" value="DEAMINATED GLUTATHIONE AMIDASE"/>
    <property type="match status" value="1"/>
</dbReference>
<dbReference type="EMBL" id="PDSK01000099">
    <property type="protein sequence ID" value="PIE33393.1"/>
    <property type="molecule type" value="Genomic_DNA"/>
</dbReference>
<name>A0A2G6KCI9_9BACT</name>
<evidence type="ECO:0000256" key="1">
    <source>
        <dbReference type="ARBA" id="ARBA00010613"/>
    </source>
</evidence>
<dbReference type="PROSITE" id="PS01227">
    <property type="entry name" value="UPF0012"/>
    <property type="match status" value="1"/>
</dbReference>
<dbReference type="InterPro" id="IPR003010">
    <property type="entry name" value="C-N_Hydrolase"/>
</dbReference>
<protein>
    <submittedName>
        <fullName evidence="3">Amidohydrolase</fullName>
    </submittedName>
</protein>
<dbReference type="GO" id="GO:0016787">
    <property type="term" value="F:hydrolase activity"/>
    <property type="evidence" value="ECO:0007669"/>
    <property type="project" value="UniProtKB-KW"/>
</dbReference>
<comment type="caution">
    <text evidence="3">The sequence shown here is derived from an EMBL/GenBank/DDBJ whole genome shotgun (WGS) entry which is preliminary data.</text>
</comment>
<accession>A0A2G6KCI9</accession>
<dbReference type="PROSITE" id="PS50263">
    <property type="entry name" value="CN_HYDROLASE"/>
    <property type="match status" value="1"/>
</dbReference>
<keyword evidence="3" id="KW-0378">Hydrolase</keyword>
<evidence type="ECO:0000259" key="2">
    <source>
        <dbReference type="PROSITE" id="PS50263"/>
    </source>
</evidence>
<dbReference type="Pfam" id="PF00795">
    <property type="entry name" value="CN_hydrolase"/>
    <property type="match status" value="1"/>
</dbReference>
<organism evidence="3 4">
    <name type="scientific">candidate division KSB3 bacterium</name>
    <dbReference type="NCBI Taxonomy" id="2044937"/>
    <lineage>
        <taxon>Bacteria</taxon>
        <taxon>candidate division KSB3</taxon>
    </lineage>
</organism>
<comment type="similarity">
    <text evidence="1">Belongs to the carbon-nitrogen hydrolase superfamily. NIT1/NIT2 family.</text>
</comment>